<comment type="cofactor">
    <cofactor evidence="2">
        <name>thiamine diphosphate</name>
        <dbReference type="ChEBI" id="CHEBI:58937"/>
    </cofactor>
</comment>
<sequence length="549" mass="59536">MALTGSDLVARALQKEDVDTFFYIMGAPMLSVESAALALGLRGVDVRHEQAAAMAAHAYARLLNRPGVCMAASGPGTTNLITGVAHAFADCTPVVALGGSSPESQSHKGTFQEIDQLAMLAPCTKWSDRVHRPERIPELLDRAIREAMSGKPGPVYLDLPADVLFAEVDEERVEWPAPWDPAGRPRPAAAPAEVRALTDLLAEAERPVVVSGTGVLWSEAEAELQTFVEAAGIPFYTTPQGRGAIPEDHELCYLTARSTAFREADLILIVGTRMNYIIGHASPPRFGADAKIARIDISAEEIATSPRRLDVGVVADARTALTQLTGAIRSRVTRKNFAAWRDRLAEQNRSKLAEHERTLADDAVPIHPLRLCRELRDFMDREAILCVDGQEILNYGRQVIPTYVPRHRLNSGTFGTMGVGLPLGVGAKVACPDRPVIVLHGDGSFGMNAMEFDTAVRCELPILVVISLNGGWTGDPGKERPGRELGYTRFDKMAEALGGYGEYVEKPDDIRPALERAMAEVDSGRPALVNVVTDWRARATTAAFTEYVT</sequence>
<comment type="cofactor">
    <cofactor evidence="1">
        <name>Mg(2+)</name>
        <dbReference type="ChEBI" id="CHEBI:18420"/>
    </cofactor>
</comment>
<dbReference type="GO" id="GO:0009099">
    <property type="term" value="P:L-valine biosynthetic process"/>
    <property type="evidence" value="ECO:0007669"/>
    <property type="project" value="TreeGrafter"/>
</dbReference>
<evidence type="ECO:0000256" key="5">
    <source>
        <dbReference type="ARBA" id="ARBA00023052"/>
    </source>
</evidence>
<dbReference type="Gene3D" id="3.40.50.1220">
    <property type="entry name" value="TPP-binding domain"/>
    <property type="match status" value="1"/>
</dbReference>
<dbReference type="InterPro" id="IPR045229">
    <property type="entry name" value="TPP_enz"/>
</dbReference>
<dbReference type="OrthoDB" id="4959782at2"/>
<feature type="domain" description="Thiamine pyrophosphate enzyme N-terminal TPP-binding" evidence="9">
    <location>
        <begin position="4"/>
        <end position="119"/>
    </location>
</feature>
<evidence type="ECO:0000313" key="11">
    <source>
        <dbReference type="Proteomes" id="UP000198282"/>
    </source>
</evidence>
<protein>
    <submittedName>
        <fullName evidence="10">Acetolactate synthase-1/2/3 large subunit</fullName>
    </submittedName>
</protein>
<dbReference type="Pfam" id="PF02776">
    <property type="entry name" value="TPP_enzyme_N"/>
    <property type="match status" value="1"/>
</dbReference>
<dbReference type="GO" id="GO:0003984">
    <property type="term" value="F:acetolactate synthase activity"/>
    <property type="evidence" value="ECO:0007669"/>
    <property type="project" value="TreeGrafter"/>
</dbReference>
<evidence type="ECO:0000259" key="8">
    <source>
        <dbReference type="Pfam" id="PF02775"/>
    </source>
</evidence>
<feature type="domain" description="Thiamine pyrophosphate enzyme central" evidence="7">
    <location>
        <begin position="195"/>
        <end position="324"/>
    </location>
</feature>
<dbReference type="CDD" id="cd02004">
    <property type="entry name" value="TPP_BZL_OCoD_HPCL"/>
    <property type="match status" value="1"/>
</dbReference>
<dbReference type="InterPro" id="IPR012000">
    <property type="entry name" value="Thiamin_PyroP_enz_cen_dom"/>
</dbReference>
<dbReference type="Proteomes" id="UP000198282">
    <property type="component" value="Unassembled WGS sequence"/>
</dbReference>
<dbReference type="Pfam" id="PF00205">
    <property type="entry name" value="TPP_enzyme_M"/>
    <property type="match status" value="1"/>
</dbReference>
<evidence type="ECO:0000256" key="3">
    <source>
        <dbReference type="ARBA" id="ARBA00007812"/>
    </source>
</evidence>
<dbReference type="SUPFAM" id="SSF52467">
    <property type="entry name" value="DHS-like NAD/FAD-binding domain"/>
    <property type="match status" value="1"/>
</dbReference>
<dbReference type="InterPro" id="IPR012001">
    <property type="entry name" value="Thiamin_PyroP_enz_TPP-bd_dom"/>
</dbReference>
<dbReference type="Gene3D" id="3.40.50.970">
    <property type="match status" value="2"/>
</dbReference>
<dbReference type="GO" id="GO:0009097">
    <property type="term" value="P:isoleucine biosynthetic process"/>
    <property type="evidence" value="ECO:0007669"/>
    <property type="project" value="TreeGrafter"/>
</dbReference>
<dbReference type="InterPro" id="IPR029035">
    <property type="entry name" value="DHS-like_NAD/FAD-binding_dom"/>
</dbReference>
<dbReference type="RefSeq" id="WP_089207284.1">
    <property type="nucleotide sequence ID" value="NZ_FZOD01000009.1"/>
</dbReference>
<comment type="similarity">
    <text evidence="3 6">Belongs to the TPP enzyme family.</text>
</comment>
<dbReference type="FunFam" id="3.40.50.970:FF:000007">
    <property type="entry name" value="Acetolactate synthase"/>
    <property type="match status" value="1"/>
</dbReference>
<dbReference type="GO" id="GO:0030976">
    <property type="term" value="F:thiamine pyrophosphate binding"/>
    <property type="evidence" value="ECO:0007669"/>
    <property type="project" value="InterPro"/>
</dbReference>
<dbReference type="GO" id="GO:0050660">
    <property type="term" value="F:flavin adenine dinucleotide binding"/>
    <property type="evidence" value="ECO:0007669"/>
    <property type="project" value="TreeGrafter"/>
</dbReference>
<feature type="domain" description="Thiamine pyrophosphate enzyme TPP-binding" evidence="8">
    <location>
        <begin position="398"/>
        <end position="531"/>
    </location>
</feature>
<evidence type="ECO:0000313" key="10">
    <source>
        <dbReference type="EMBL" id="SNS41690.1"/>
    </source>
</evidence>
<dbReference type="EMBL" id="FZOD01000009">
    <property type="protein sequence ID" value="SNS41690.1"/>
    <property type="molecule type" value="Genomic_DNA"/>
</dbReference>
<dbReference type="PANTHER" id="PTHR18968:SF166">
    <property type="entry name" value="2-HYDROXYACYL-COA LYASE 2"/>
    <property type="match status" value="1"/>
</dbReference>
<dbReference type="InterPro" id="IPR011766">
    <property type="entry name" value="TPP_enzyme_TPP-bd"/>
</dbReference>
<evidence type="ECO:0000259" key="7">
    <source>
        <dbReference type="Pfam" id="PF00205"/>
    </source>
</evidence>
<evidence type="ECO:0000256" key="1">
    <source>
        <dbReference type="ARBA" id="ARBA00001946"/>
    </source>
</evidence>
<dbReference type="GO" id="GO:0005948">
    <property type="term" value="C:acetolactate synthase complex"/>
    <property type="evidence" value="ECO:0007669"/>
    <property type="project" value="TreeGrafter"/>
</dbReference>
<evidence type="ECO:0000256" key="2">
    <source>
        <dbReference type="ARBA" id="ARBA00001964"/>
    </source>
</evidence>
<dbReference type="InterPro" id="IPR029061">
    <property type="entry name" value="THDP-binding"/>
</dbReference>
<keyword evidence="11" id="KW-1185">Reference proteome</keyword>
<dbReference type="PROSITE" id="PS00187">
    <property type="entry name" value="TPP_ENZYMES"/>
    <property type="match status" value="1"/>
</dbReference>
<dbReference type="CDD" id="cd07035">
    <property type="entry name" value="TPP_PYR_POX_like"/>
    <property type="match status" value="1"/>
</dbReference>
<accession>A0A239EAB0</accession>
<dbReference type="SUPFAM" id="SSF52518">
    <property type="entry name" value="Thiamin diphosphate-binding fold (THDP-binding)"/>
    <property type="match status" value="2"/>
</dbReference>
<proteinExistence type="inferred from homology"/>
<dbReference type="PANTHER" id="PTHR18968">
    <property type="entry name" value="THIAMINE PYROPHOSPHATE ENZYMES"/>
    <property type="match status" value="1"/>
</dbReference>
<gene>
    <name evidence="10" type="ORF">SAMN05216276_100950</name>
</gene>
<evidence type="ECO:0000256" key="6">
    <source>
        <dbReference type="RuleBase" id="RU362132"/>
    </source>
</evidence>
<dbReference type="InterPro" id="IPR000399">
    <property type="entry name" value="TPP-bd_CS"/>
</dbReference>
<organism evidence="10 11">
    <name type="scientific">Streptosporangium subroseum</name>
    <dbReference type="NCBI Taxonomy" id="106412"/>
    <lineage>
        <taxon>Bacteria</taxon>
        <taxon>Bacillati</taxon>
        <taxon>Actinomycetota</taxon>
        <taxon>Actinomycetes</taxon>
        <taxon>Streptosporangiales</taxon>
        <taxon>Streptosporangiaceae</taxon>
        <taxon>Streptosporangium</taxon>
    </lineage>
</organism>
<dbReference type="AlphaFoldDB" id="A0A239EAB0"/>
<dbReference type="GO" id="GO:0000287">
    <property type="term" value="F:magnesium ion binding"/>
    <property type="evidence" value="ECO:0007669"/>
    <property type="project" value="InterPro"/>
</dbReference>
<dbReference type="Pfam" id="PF02775">
    <property type="entry name" value="TPP_enzyme_C"/>
    <property type="match status" value="1"/>
</dbReference>
<evidence type="ECO:0000256" key="4">
    <source>
        <dbReference type="ARBA" id="ARBA00022723"/>
    </source>
</evidence>
<keyword evidence="5 6" id="KW-0786">Thiamine pyrophosphate</keyword>
<reference evidence="10 11" key="1">
    <citation type="submission" date="2017-06" db="EMBL/GenBank/DDBJ databases">
        <authorList>
            <person name="Kim H.J."/>
            <person name="Triplett B.A."/>
        </authorList>
    </citation>
    <scope>NUCLEOTIDE SEQUENCE [LARGE SCALE GENOMIC DNA]</scope>
    <source>
        <strain evidence="10 11">CGMCC 4.2132</strain>
    </source>
</reference>
<keyword evidence="4" id="KW-0479">Metal-binding</keyword>
<evidence type="ECO:0000259" key="9">
    <source>
        <dbReference type="Pfam" id="PF02776"/>
    </source>
</evidence>
<name>A0A239EAB0_9ACTN</name>